<accession>A0ACC1BVU1</accession>
<comment type="caution">
    <text evidence="1">The sequence shown here is derived from an EMBL/GenBank/DDBJ whole genome shotgun (WGS) entry which is preliminary data.</text>
</comment>
<dbReference type="Proteomes" id="UP001164250">
    <property type="component" value="Chromosome 3"/>
</dbReference>
<reference evidence="2" key="1">
    <citation type="journal article" date="2023" name="G3 (Bethesda)">
        <title>Genome assembly and association tests identify interacting loci associated with vigor, precocity, and sex in interspecific pistachio rootstocks.</title>
        <authorList>
            <person name="Palmer W."/>
            <person name="Jacygrad E."/>
            <person name="Sagayaradj S."/>
            <person name="Cavanaugh K."/>
            <person name="Han R."/>
            <person name="Bertier L."/>
            <person name="Beede B."/>
            <person name="Kafkas S."/>
            <person name="Golino D."/>
            <person name="Preece J."/>
            <person name="Michelmore R."/>
        </authorList>
    </citation>
    <scope>NUCLEOTIDE SEQUENCE [LARGE SCALE GENOMIC DNA]</scope>
</reference>
<keyword evidence="2" id="KW-1185">Reference proteome</keyword>
<name>A0ACC1BVU1_9ROSI</name>
<dbReference type="EMBL" id="CM047899">
    <property type="protein sequence ID" value="KAJ0103217.1"/>
    <property type="molecule type" value="Genomic_DNA"/>
</dbReference>
<evidence type="ECO:0000313" key="1">
    <source>
        <dbReference type="EMBL" id="KAJ0103217.1"/>
    </source>
</evidence>
<organism evidence="1 2">
    <name type="scientific">Pistacia atlantica</name>
    <dbReference type="NCBI Taxonomy" id="434234"/>
    <lineage>
        <taxon>Eukaryota</taxon>
        <taxon>Viridiplantae</taxon>
        <taxon>Streptophyta</taxon>
        <taxon>Embryophyta</taxon>
        <taxon>Tracheophyta</taxon>
        <taxon>Spermatophyta</taxon>
        <taxon>Magnoliopsida</taxon>
        <taxon>eudicotyledons</taxon>
        <taxon>Gunneridae</taxon>
        <taxon>Pentapetalae</taxon>
        <taxon>rosids</taxon>
        <taxon>malvids</taxon>
        <taxon>Sapindales</taxon>
        <taxon>Anacardiaceae</taxon>
        <taxon>Pistacia</taxon>
    </lineage>
</organism>
<gene>
    <name evidence="1" type="ORF">Patl1_06267</name>
</gene>
<evidence type="ECO:0000313" key="2">
    <source>
        <dbReference type="Proteomes" id="UP001164250"/>
    </source>
</evidence>
<protein>
    <submittedName>
        <fullName evidence="1">Uncharacterized protein</fullName>
    </submittedName>
</protein>
<sequence length="206" mass="22697">MATTTTPPNKLTLKLMIDKGAKKVLFVEAGKDFVDVLFNLLSLNIRTVIKLLRDADMVGCIENLYSSLENLNKDYLQPNQNKLELLKTLEKTSGLLLVPGASSQHLLKMDSVCEGGIVNKLVTYMVTDDLLVTPGSMISSIDLIQEHVKDIGVLEKRVVEFGADEVYNDFLSISSPRLLGTSLQLDAALTSVFLLKKEPKDIDVSN</sequence>
<proteinExistence type="predicted"/>